<evidence type="ECO:0000256" key="13">
    <source>
        <dbReference type="RuleBase" id="RU003587"/>
    </source>
</evidence>
<dbReference type="GO" id="GO:0006289">
    <property type="term" value="P:nucleotide-excision repair"/>
    <property type="evidence" value="ECO:0007669"/>
    <property type="project" value="UniProtKB-UniRule"/>
</dbReference>
<proteinExistence type="inferred from homology"/>
<feature type="domain" description="UVR" evidence="14">
    <location>
        <begin position="614"/>
        <end position="649"/>
    </location>
</feature>
<comment type="domain">
    <text evidence="12">The beta-hairpin motif is involved in DNA binding.</text>
</comment>
<evidence type="ECO:0000256" key="1">
    <source>
        <dbReference type="ARBA" id="ARBA00004496"/>
    </source>
</evidence>
<dbReference type="Pfam" id="PF02151">
    <property type="entry name" value="UVR"/>
    <property type="match status" value="1"/>
</dbReference>
<evidence type="ECO:0000313" key="18">
    <source>
        <dbReference type="Proteomes" id="UP000811545"/>
    </source>
</evidence>
<evidence type="ECO:0000259" key="16">
    <source>
        <dbReference type="PROSITE" id="PS51194"/>
    </source>
</evidence>
<dbReference type="PANTHER" id="PTHR24029:SF0">
    <property type="entry name" value="UVRABC SYSTEM PROTEIN B"/>
    <property type="match status" value="1"/>
</dbReference>
<evidence type="ECO:0000313" key="17">
    <source>
        <dbReference type="EMBL" id="MBT9144453.1"/>
    </source>
</evidence>
<comment type="subunit">
    <text evidence="10 12 13">Forms a heterotetramer with UvrA during the search for lesions. Interacts with UvrC in an incision complex.</text>
</comment>
<dbReference type="CDD" id="cd17916">
    <property type="entry name" value="DEXHc_UvrB"/>
    <property type="match status" value="1"/>
</dbReference>
<comment type="function">
    <text evidence="12">The UvrABC repair system catalyzes the recognition and processing of DNA lesions. A damage recognition complex composed of 2 UvrA and 2 UvrB subunits scans DNA for abnormalities. Upon binding of the UvrA(2)B(2) complex to a putative damaged site, the DNA wraps around one UvrB monomer. DNA wrap is dependent on ATP binding by UvrB and probably causes local melting of the DNA helix, facilitating insertion of UvrB beta-hairpin between the DNA strands. Then UvrB probes one DNA strand for the presence of a lesion. If a lesion is found the UvrA subunits dissociate and the UvrB-DNA preincision complex is formed. This complex is subsequently bound by UvrC and the second UvrB is released. If no lesion is found, the DNA wraps around the other UvrB subunit that will check the other stand for damage.</text>
</comment>
<dbReference type="InterPro" id="IPR014001">
    <property type="entry name" value="Helicase_ATP-bd"/>
</dbReference>
<sequence>MFKLHTHFTPQGDQPGAIDELISGIYSNTNPQTLLGVTGSGKTFTIARVISSVNLPVLVLSPNKTLAAQLYGEFKDFFPENRVEFFISYYDYYQPEAYIPQTDTYIEKDASINEDIDRLRHSTLQSLTERSDVIVVASVSAIYGLDIPEAYRDQAIVLREKDIFPIQDLQRKLLTLGYQRNDLDLSRGKYRRKGEIFEIYTSSSEAPLRLTYFDEEIEKIQEVDYITGKPLRRYMNYVIYPAKYFVTEKSRIEKAISSIKTEFEEHYRFLVNNGKLLEAQRIKQRTEYDMEMMLQTSYCQGVENYSLHLSGRKPGEKPYTLLDYFPKEFLLVIDESHQSIPQLRAMYKGDKSRKETLINFGFRLPSALDNRPLKFEELTTYMKKVIFVSATPGPYEVANSQEIVEQIIRPTGLTDPSVIIRPVEGQVDDLLGEVHECTKRNERALVLVLTKKLAENLAEYLAELGIKARYLHSDIKTIERVDILKSLREGEIDVLVGINLLREGLDLPEVSLVAILDADKEGFLRSERSLIQIMGRASRNINGRVIIYADKLTNSLQKAIFETNRRRQIQEKYNQENGISPQSIIKVVKDILEVIRTRKEDDQILYSYDPEQLELIIMHLEEEMKVKAQELEFEEAAEIRDRIMELKNKLRRIK</sequence>
<dbReference type="InterPro" id="IPR041471">
    <property type="entry name" value="UvrB_inter"/>
</dbReference>
<keyword evidence="8 12" id="KW-0267">Excision nuclease</keyword>
<keyword evidence="9 12" id="KW-0234">DNA repair</keyword>
<dbReference type="PANTHER" id="PTHR24029">
    <property type="entry name" value="UVRABC SYSTEM PROTEIN B"/>
    <property type="match status" value="1"/>
</dbReference>
<evidence type="ECO:0000256" key="12">
    <source>
        <dbReference type="HAMAP-Rule" id="MF_00204"/>
    </source>
</evidence>
<keyword evidence="4 12" id="KW-0547">Nucleotide-binding</keyword>
<dbReference type="GO" id="GO:0009432">
    <property type="term" value="P:SOS response"/>
    <property type="evidence" value="ECO:0007669"/>
    <property type="project" value="UniProtKB-UniRule"/>
</dbReference>
<dbReference type="InterPro" id="IPR024759">
    <property type="entry name" value="UvrB_YAD/RRR_dom"/>
</dbReference>
<feature type="binding site" evidence="12">
    <location>
        <begin position="36"/>
        <end position="43"/>
    </location>
    <ligand>
        <name>ATP</name>
        <dbReference type="ChEBI" id="CHEBI:30616"/>
    </ligand>
</feature>
<comment type="caution">
    <text evidence="17">The sequence shown here is derived from an EMBL/GenBank/DDBJ whole genome shotgun (WGS) entry which is preliminary data.</text>
</comment>
<evidence type="ECO:0000256" key="7">
    <source>
        <dbReference type="ARBA" id="ARBA00022840"/>
    </source>
</evidence>
<comment type="subcellular location">
    <subcellularLocation>
        <location evidence="1 12 13">Cytoplasm</location>
    </subcellularLocation>
</comment>
<dbReference type="PROSITE" id="PS51194">
    <property type="entry name" value="HELICASE_CTER"/>
    <property type="match status" value="1"/>
</dbReference>
<evidence type="ECO:0000256" key="4">
    <source>
        <dbReference type="ARBA" id="ARBA00022741"/>
    </source>
</evidence>
<dbReference type="AlphaFoldDB" id="A0A9E2BF37"/>
<dbReference type="InterPro" id="IPR001943">
    <property type="entry name" value="UVR_dom"/>
</dbReference>
<dbReference type="PROSITE" id="PS50151">
    <property type="entry name" value="UVR"/>
    <property type="match status" value="1"/>
</dbReference>
<dbReference type="InterPro" id="IPR001650">
    <property type="entry name" value="Helicase_C-like"/>
</dbReference>
<feature type="domain" description="Helicase ATP-binding" evidence="15">
    <location>
        <begin position="23"/>
        <end position="158"/>
    </location>
</feature>
<evidence type="ECO:0000256" key="5">
    <source>
        <dbReference type="ARBA" id="ARBA00022763"/>
    </source>
</evidence>
<dbReference type="NCBIfam" id="TIGR00631">
    <property type="entry name" value="uvrb"/>
    <property type="match status" value="1"/>
</dbReference>
<dbReference type="Gene3D" id="4.10.860.10">
    <property type="entry name" value="UVR domain"/>
    <property type="match status" value="1"/>
</dbReference>
<keyword evidence="12 13" id="KW-0742">SOS response</keyword>
<dbReference type="InterPro" id="IPR004807">
    <property type="entry name" value="UvrB"/>
</dbReference>
<keyword evidence="3 12" id="KW-0963">Cytoplasm</keyword>
<dbReference type="GO" id="GO:0009381">
    <property type="term" value="F:excinuclease ABC activity"/>
    <property type="evidence" value="ECO:0007669"/>
    <property type="project" value="UniProtKB-UniRule"/>
</dbReference>
<dbReference type="Pfam" id="PF17757">
    <property type="entry name" value="UvrB_inter"/>
    <property type="match status" value="1"/>
</dbReference>
<dbReference type="InterPro" id="IPR006935">
    <property type="entry name" value="Helicase/UvrB_N"/>
</dbReference>
<dbReference type="NCBIfam" id="NF003673">
    <property type="entry name" value="PRK05298.1"/>
    <property type="match status" value="1"/>
</dbReference>
<dbReference type="GO" id="GO:0003677">
    <property type="term" value="F:DNA binding"/>
    <property type="evidence" value="ECO:0007669"/>
    <property type="project" value="UniProtKB-UniRule"/>
</dbReference>
<dbReference type="SMART" id="SM00490">
    <property type="entry name" value="HELICc"/>
    <property type="match status" value="1"/>
</dbReference>
<keyword evidence="7 12" id="KW-0067">ATP-binding</keyword>
<dbReference type="SUPFAM" id="SSF52540">
    <property type="entry name" value="P-loop containing nucleoside triphosphate hydrolases"/>
    <property type="match status" value="2"/>
</dbReference>
<dbReference type="HAMAP" id="MF_00204">
    <property type="entry name" value="UvrB"/>
    <property type="match status" value="1"/>
</dbReference>
<accession>A0A9E2BF37</accession>
<feature type="short sequence motif" description="Beta-hairpin" evidence="12">
    <location>
        <begin position="89"/>
        <end position="112"/>
    </location>
</feature>
<evidence type="ECO:0000256" key="9">
    <source>
        <dbReference type="ARBA" id="ARBA00023204"/>
    </source>
</evidence>
<evidence type="ECO:0000259" key="15">
    <source>
        <dbReference type="PROSITE" id="PS51192"/>
    </source>
</evidence>
<dbReference type="GO" id="GO:0016887">
    <property type="term" value="F:ATP hydrolysis activity"/>
    <property type="evidence" value="ECO:0007669"/>
    <property type="project" value="InterPro"/>
</dbReference>
<dbReference type="Pfam" id="PF00271">
    <property type="entry name" value="Helicase_C"/>
    <property type="match status" value="1"/>
</dbReference>
<evidence type="ECO:0000256" key="6">
    <source>
        <dbReference type="ARBA" id="ARBA00022769"/>
    </source>
</evidence>
<organism evidence="17 18">
    <name type="scientific">Psychracetigena formicireducens</name>
    <dbReference type="NCBI Taxonomy" id="2986056"/>
    <lineage>
        <taxon>Bacteria</taxon>
        <taxon>Bacillati</taxon>
        <taxon>Candidatus Lithacetigenota</taxon>
        <taxon>Candidatus Psychracetigena</taxon>
    </lineage>
</organism>
<dbReference type="GO" id="GO:0005524">
    <property type="term" value="F:ATP binding"/>
    <property type="evidence" value="ECO:0007669"/>
    <property type="project" value="UniProtKB-UniRule"/>
</dbReference>
<dbReference type="Pfam" id="PF12344">
    <property type="entry name" value="UvrB"/>
    <property type="match status" value="1"/>
</dbReference>
<dbReference type="EMBL" id="QLTW01000008">
    <property type="protein sequence ID" value="MBT9144453.1"/>
    <property type="molecule type" value="Genomic_DNA"/>
</dbReference>
<feature type="domain" description="Helicase C-terminal" evidence="16">
    <location>
        <begin position="426"/>
        <end position="592"/>
    </location>
</feature>
<evidence type="ECO:0000256" key="3">
    <source>
        <dbReference type="ARBA" id="ARBA00022490"/>
    </source>
</evidence>
<dbReference type="InterPro" id="IPR027417">
    <property type="entry name" value="P-loop_NTPase"/>
</dbReference>
<reference evidence="17 18" key="1">
    <citation type="journal article" date="2021" name="bioRxiv">
        <title>Unique metabolic strategies in Hadean analogues reveal hints for primordial physiology.</title>
        <authorList>
            <person name="Nobu M.K."/>
            <person name="Nakai R."/>
            <person name="Tamazawa S."/>
            <person name="Mori H."/>
            <person name="Toyoda A."/>
            <person name="Ijiri A."/>
            <person name="Suzuki S."/>
            <person name="Kurokawa K."/>
            <person name="Kamagata Y."/>
            <person name="Tamaki H."/>
        </authorList>
    </citation>
    <scope>NUCLEOTIDE SEQUENCE [LARGE SCALE GENOMIC DNA]</scope>
    <source>
        <strain evidence="17">BS525</strain>
    </source>
</reference>
<dbReference type="PROSITE" id="PS51192">
    <property type="entry name" value="HELICASE_ATP_BIND_1"/>
    <property type="match status" value="1"/>
</dbReference>
<evidence type="ECO:0000256" key="8">
    <source>
        <dbReference type="ARBA" id="ARBA00022881"/>
    </source>
</evidence>
<keyword evidence="5 12" id="KW-0227">DNA damage</keyword>
<evidence type="ECO:0000259" key="14">
    <source>
        <dbReference type="PROSITE" id="PS50151"/>
    </source>
</evidence>
<comment type="similarity">
    <text evidence="2 12 13">Belongs to the UvrB family.</text>
</comment>
<dbReference type="SMART" id="SM00487">
    <property type="entry name" value="DEXDc"/>
    <property type="match status" value="1"/>
</dbReference>
<evidence type="ECO:0000256" key="11">
    <source>
        <dbReference type="ARBA" id="ARBA00029504"/>
    </source>
</evidence>
<dbReference type="Proteomes" id="UP000811545">
    <property type="component" value="Unassembled WGS sequence"/>
</dbReference>
<protein>
    <recommendedName>
        <fullName evidence="11 12">UvrABC system protein B</fullName>
        <shortName evidence="12">Protein UvrB</shortName>
    </recommendedName>
    <alternativeName>
        <fullName evidence="12">Excinuclease ABC subunit B</fullName>
    </alternativeName>
</protein>
<keyword evidence="6 12" id="KW-0228">DNA excision</keyword>
<evidence type="ECO:0000256" key="10">
    <source>
        <dbReference type="ARBA" id="ARBA00026033"/>
    </source>
</evidence>
<name>A0A9E2BF37_PSYF1</name>
<dbReference type="Gene3D" id="3.40.50.300">
    <property type="entry name" value="P-loop containing nucleotide triphosphate hydrolases"/>
    <property type="match status" value="3"/>
</dbReference>
<dbReference type="SUPFAM" id="SSF46600">
    <property type="entry name" value="C-terminal UvrC-binding domain of UvrB"/>
    <property type="match status" value="1"/>
</dbReference>
<dbReference type="CDD" id="cd18790">
    <property type="entry name" value="SF2_C_UvrB"/>
    <property type="match status" value="1"/>
</dbReference>
<evidence type="ECO:0000256" key="2">
    <source>
        <dbReference type="ARBA" id="ARBA00008533"/>
    </source>
</evidence>
<dbReference type="GO" id="GO:0009380">
    <property type="term" value="C:excinuclease repair complex"/>
    <property type="evidence" value="ECO:0007669"/>
    <property type="project" value="InterPro"/>
</dbReference>
<dbReference type="InterPro" id="IPR036876">
    <property type="entry name" value="UVR_dom_sf"/>
</dbReference>
<dbReference type="GO" id="GO:0005737">
    <property type="term" value="C:cytoplasm"/>
    <property type="evidence" value="ECO:0007669"/>
    <property type="project" value="UniProtKB-SubCell"/>
</dbReference>
<gene>
    <name evidence="12 17" type="primary">uvrB</name>
    <name evidence="17" type="ORF">DDT42_00294</name>
</gene>
<dbReference type="Pfam" id="PF04851">
    <property type="entry name" value="ResIII"/>
    <property type="match status" value="1"/>
</dbReference>